<gene>
    <name evidence="14" type="ORF">C7379_11716</name>
</gene>
<dbReference type="Gene3D" id="2.40.170.20">
    <property type="entry name" value="TonB-dependent receptor, beta-barrel domain"/>
    <property type="match status" value="1"/>
</dbReference>
<protein>
    <submittedName>
        <fullName evidence="14">Outer membrane receptor for ferrienterochelin and colicin</fullName>
    </submittedName>
</protein>
<comment type="subcellular location">
    <subcellularLocation>
        <location evidence="1 10">Cell outer membrane</location>
        <topology evidence="1 10">Multi-pass membrane protein</topology>
    </subcellularLocation>
</comment>
<comment type="caution">
    <text evidence="14">The sequence shown here is derived from an EMBL/GenBank/DDBJ whole genome shotgun (WGS) entry which is preliminary data.</text>
</comment>
<dbReference type="GO" id="GO:0044718">
    <property type="term" value="P:siderophore transmembrane transport"/>
    <property type="evidence" value="ECO:0007669"/>
    <property type="project" value="TreeGrafter"/>
</dbReference>
<evidence type="ECO:0000256" key="2">
    <source>
        <dbReference type="ARBA" id="ARBA00022448"/>
    </source>
</evidence>
<dbReference type="InterPro" id="IPR037066">
    <property type="entry name" value="Plug_dom_sf"/>
</dbReference>
<keyword evidence="7 10" id="KW-0472">Membrane</keyword>
<evidence type="ECO:0000256" key="5">
    <source>
        <dbReference type="ARBA" id="ARBA00022729"/>
    </source>
</evidence>
<feature type="domain" description="TonB-dependent receptor-like beta-barrel" evidence="12">
    <location>
        <begin position="391"/>
        <end position="895"/>
    </location>
</feature>
<evidence type="ECO:0000256" key="3">
    <source>
        <dbReference type="ARBA" id="ARBA00022452"/>
    </source>
</evidence>
<evidence type="ECO:0000256" key="11">
    <source>
        <dbReference type="RuleBase" id="RU003357"/>
    </source>
</evidence>
<dbReference type="InterPro" id="IPR039426">
    <property type="entry name" value="TonB-dep_rcpt-like"/>
</dbReference>
<dbReference type="InterPro" id="IPR036942">
    <property type="entry name" value="Beta-barrel_TonB_sf"/>
</dbReference>
<comment type="similarity">
    <text evidence="10 11">Belongs to the TonB-dependent receptor family.</text>
</comment>
<dbReference type="GO" id="GO:0009279">
    <property type="term" value="C:cell outer membrane"/>
    <property type="evidence" value="ECO:0007669"/>
    <property type="project" value="UniProtKB-SubCell"/>
</dbReference>
<evidence type="ECO:0000256" key="4">
    <source>
        <dbReference type="ARBA" id="ARBA00022692"/>
    </source>
</evidence>
<dbReference type="Proteomes" id="UP000245870">
    <property type="component" value="Unassembled WGS sequence"/>
</dbReference>
<feature type="domain" description="TonB-dependent receptor plug" evidence="13">
    <location>
        <begin position="77"/>
        <end position="217"/>
    </location>
</feature>
<sequence length="943" mass="104535">MIYLKREAKLLTITTLVFFQPLVPTFLYGNNGALSKKLPEAYKVKKGHVESADTMSFNMPVDLNEVVVTGQGGAIEKRRLSSNVTKIAGKDLLRQSVGRMDEMLRNAIPGVQLSLSGAQPGSTSIVKARGLSSAFSNATPIIYIDGVRVDNLNTGSFLNYSKHGYGANPYTIGDMPMGEMASSSALSDISMENIDHIEYVSGGAATTLYGSDAANGVIQIFTKKGSADGFHASVGVDMGWDKATTQFYHFKRTADLLNQTGFEQRYRLSLSGGNDKYGYSLGANMGENTGIVIHNNNAQKRYDLRFGSHARITSQLEYQNSFGFVAEDYKRSRNGNQGFYTGLWFAEGSAACNFKYTDANGKERNYPADIDAAGADVYARMRSFVHGAEAMQDYKESTKRFQTSHILIYKPWRNVTLKSTFGIDYRANNNKEIVTNQYLIHTHVKPVGTTDAGRINNFDRNYFGLTADVNGQYKYYCRDWLSNILTAGFQYFNTRDHQAIYHGTNVRDGARVMSGAGAVQADEWLNYLHSYGFYVQDNIGLCNKYYLDFGARVDYNTAFGENVKWQFYPKVGLSYVMSDESFLSSWVKNGMISTLRLFCNYGVAGSYPPPFAYQKTISVMGFLGKQAATFGQYGNPNLGPEKKHSFEVGFESSFFHDFATLAFTYYNSRTKDALFTIPTLPSAGRAATQLANIGEIGNQGVEINLGLHVIRTKDWLATVRAAINTNRNRVLSDGGTVPFSIGGFGPETIQTAVEEGKPVGFLRGNKAVLNADGTLKEVLRMQDLGSTIPTCYGNVSLDLRYKDWQLWMSGDYQMGSYVHSFDRQFRFSKGLKDNAIPEAALMGKSQRKAWLNFTNYFVEKADFFKVRNIGLSYLYRANGKLHVLKSVQVSLNINNPLSFTAASVDPEAVISGAHSQGAVATGGLNYSTFSLPKQYIFSLKFNM</sequence>
<dbReference type="SUPFAM" id="SSF56935">
    <property type="entry name" value="Porins"/>
    <property type="match status" value="1"/>
</dbReference>
<keyword evidence="8 14" id="KW-0675">Receptor</keyword>
<dbReference type="Pfam" id="PF07715">
    <property type="entry name" value="Plug"/>
    <property type="match status" value="1"/>
</dbReference>
<dbReference type="AlphaFoldDB" id="A0A2U0U2W8"/>
<evidence type="ECO:0000256" key="1">
    <source>
        <dbReference type="ARBA" id="ARBA00004571"/>
    </source>
</evidence>
<dbReference type="EMBL" id="QENY01000017">
    <property type="protein sequence ID" value="PVX50618.1"/>
    <property type="molecule type" value="Genomic_DNA"/>
</dbReference>
<organism evidence="14 15">
    <name type="scientific">Hallella colorans</name>
    <dbReference type="NCBI Taxonomy" id="1703337"/>
    <lineage>
        <taxon>Bacteria</taxon>
        <taxon>Pseudomonadati</taxon>
        <taxon>Bacteroidota</taxon>
        <taxon>Bacteroidia</taxon>
        <taxon>Bacteroidales</taxon>
        <taxon>Prevotellaceae</taxon>
        <taxon>Hallella</taxon>
    </lineage>
</organism>
<dbReference type="GO" id="GO:0015344">
    <property type="term" value="F:siderophore uptake transmembrane transporter activity"/>
    <property type="evidence" value="ECO:0007669"/>
    <property type="project" value="TreeGrafter"/>
</dbReference>
<evidence type="ECO:0000256" key="10">
    <source>
        <dbReference type="PROSITE-ProRule" id="PRU01360"/>
    </source>
</evidence>
<keyword evidence="4 10" id="KW-0812">Transmembrane</keyword>
<evidence type="ECO:0000313" key="15">
    <source>
        <dbReference type="Proteomes" id="UP000245870"/>
    </source>
</evidence>
<evidence type="ECO:0000259" key="13">
    <source>
        <dbReference type="Pfam" id="PF07715"/>
    </source>
</evidence>
<accession>A0A2U0U2W8</accession>
<name>A0A2U0U2W8_9BACT</name>
<proteinExistence type="inferred from homology"/>
<dbReference type="Pfam" id="PF00593">
    <property type="entry name" value="TonB_dep_Rec_b-barrel"/>
    <property type="match status" value="1"/>
</dbReference>
<dbReference type="InterPro" id="IPR000531">
    <property type="entry name" value="Beta-barrel_TonB"/>
</dbReference>
<dbReference type="OrthoDB" id="9768177at2"/>
<keyword evidence="2 10" id="KW-0813">Transport</keyword>
<dbReference type="PANTHER" id="PTHR30069">
    <property type="entry name" value="TONB-DEPENDENT OUTER MEMBRANE RECEPTOR"/>
    <property type="match status" value="1"/>
</dbReference>
<reference evidence="14 15" key="1">
    <citation type="submission" date="2018-05" db="EMBL/GenBank/DDBJ databases">
        <title>Genomic Encyclopedia of Type Strains, Phase IV (KMG-IV): sequencing the most valuable type-strain genomes for metagenomic binning, comparative biology and taxonomic classification.</title>
        <authorList>
            <person name="Goeker M."/>
        </authorList>
    </citation>
    <scope>NUCLEOTIDE SEQUENCE [LARGE SCALE GENOMIC DNA]</scope>
    <source>
        <strain evidence="14 15">DSM 100333</strain>
    </source>
</reference>
<dbReference type="PROSITE" id="PS52016">
    <property type="entry name" value="TONB_DEPENDENT_REC_3"/>
    <property type="match status" value="1"/>
</dbReference>
<keyword evidence="15" id="KW-1185">Reference proteome</keyword>
<dbReference type="Gene3D" id="2.170.130.10">
    <property type="entry name" value="TonB-dependent receptor, plug domain"/>
    <property type="match status" value="1"/>
</dbReference>
<keyword evidence="9 10" id="KW-0998">Cell outer membrane</keyword>
<evidence type="ECO:0000256" key="7">
    <source>
        <dbReference type="ARBA" id="ARBA00023136"/>
    </source>
</evidence>
<keyword evidence="5" id="KW-0732">Signal</keyword>
<evidence type="ECO:0000313" key="14">
    <source>
        <dbReference type="EMBL" id="PVX50618.1"/>
    </source>
</evidence>
<evidence type="ECO:0000256" key="6">
    <source>
        <dbReference type="ARBA" id="ARBA00023077"/>
    </source>
</evidence>
<dbReference type="InterPro" id="IPR012910">
    <property type="entry name" value="Plug_dom"/>
</dbReference>
<evidence type="ECO:0000259" key="12">
    <source>
        <dbReference type="Pfam" id="PF00593"/>
    </source>
</evidence>
<evidence type="ECO:0000256" key="9">
    <source>
        <dbReference type="ARBA" id="ARBA00023237"/>
    </source>
</evidence>
<evidence type="ECO:0000256" key="8">
    <source>
        <dbReference type="ARBA" id="ARBA00023170"/>
    </source>
</evidence>
<keyword evidence="6 11" id="KW-0798">TonB box</keyword>
<dbReference type="PANTHER" id="PTHR30069:SF29">
    <property type="entry name" value="HEMOGLOBIN AND HEMOGLOBIN-HAPTOGLOBIN-BINDING PROTEIN 1-RELATED"/>
    <property type="match status" value="1"/>
</dbReference>
<dbReference type="RefSeq" id="WP_116617006.1">
    <property type="nucleotide sequence ID" value="NZ_QENY01000017.1"/>
</dbReference>
<keyword evidence="3 10" id="KW-1134">Transmembrane beta strand</keyword>